<keyword evidence="6" id="KW-1185">Reference proteome</keyword>
<dbReference type="InterPro" id="IPR004046">
    <property type="entry name" value="GST_C"/>
</dbReference>
<dbReference type="InterPro" id="IPR040079">
    <property type="entry name" value="Glutathione_S-Trfase"/>
</dbReference>
<evidence type="ECO:0000256" key="2">
    <source>
        <dbReference type="SAM" id="SignalP"/>
    </source>
</evidence>
<evidence type="ECO:0000259" key="4">
    <source>
        <dbReference type="PROSITE" id="PS50405"/>
    </source>
</evidence>
<name>A0A9P8MNF0_9HYPO</name>
<dbReference type="SFLD" id="SFLDS00019">
    <property type="entry name" value="Glutathione_Transferase_(cytos"/>
    <property type="match status" value="1"/>
</dbReference>
<dbReference type="GO" id="GO:0005737">
    <property type="term" value="C:cytoplasm"/>
    <property type="evidence" value="ECO:0007669"/>
    <property type="project" value="TreeGrafter"/>
</dbReference>
<dbReference type="InterPro" id="IPR036249">
    <property type="entry name" value="Thioredoxin-like_sf"/>
</dbReference>
<dbReference type="CDD" id="cd03181">
    <property type="entry name" value="GST_C_EF1Bgamma_like"/>
    <property type="match status" value="1"/>
</dbReference>
<dbReference type="Gene3D" id="3.40.50.1820">
    <property type="entry name" value="alpha/beta hydrolase"/>
    <property type="match status" value="1"/>
</dbReference>
<dbReference type="PANTHER" id="PTHR43986">
    <property type="entry name" value="ELONGATION FACTOR 1-GAMMA"/>
    <property type="match status" value="1"/>
</dbReference>
<dbReference type="InterPro" id="IPR029058">
    <property type="entry name" value="AB_hydrolase_fold"/>
</dbReference>
<dbReference type="SUPFAM" id="SSF47616">
    <property type="entry name" value="GST C-terminal domain-like"/>
    <property type="match status" value="1"/>
</dbReference>
<dbReference type="InterPro" id="IPR000073">
    <property type="entry name" value="AB_hydrolase_1"/>
</dbReference>
<dbReference type="Gene3D" id="1.20.1050.10">
    <property type="match status" value="1"/>
</dbReference>
<dbReference type="OrthoDB" id="249703at2759"/>
<dbReference type="Proteomes" id="UP000824596">
    <property type="component" value="Unassembled WGS sequence"/>
</dbReference>
<dbReference type="InterPro" id="IPR004045">
    <property type="entry name" value="Glutathione_S-Trfase_N"/>
</dbReference>
<evidence type="ECO:0000313" key="6">
    <source>
        <dbReference type="Proteomes" id="UP000824596"/>
    </source>
</evidence>
<dbReference type="InterPro" id="IPR036282">
    <property type="entry name" value="Glutathione-S-Trfase_C_sf"/>
</dbReference>
<dbReference type="InterPro" id="IPR050802">
    <property type="entry name" value="EF-GSTs"/>
</dbReference>
<dbReference type="InterPro" id="IPR010987">
    <property type="entry name" value="Glutathione-S-Trfase_C-like"/>
</dbReference>
<accession>A0A9P8MNF0</accession>
<dbReference type="SUPFAM" id="SSF52833">
    <property type="entry name" value="Thioredoxin-like"/>
    <property type="match status" value="1"/>
</dbReference>
<dbReference type="GeneID" id="68358324"/>
<evidence type="ECO:0000259" key="3">
    <source>
        <dbReference type="PROSITE" id="PS50404"/>
    </source>
</evidence>
<dbReference type="GO" id="GO:0016787">
    <property type="term" value="F:hydrolase activity"/>
    <property type="evidence" value="ECO:0007669"/>
    <property type="project" value="UniProtKB-KW"/>
</dbReference>
<feature type="domain" description="GST N-terminal" evidence="3">
    <location>
        <begin position="366"/>
        <end position="450"/>
    </location>
</feature>
<dbReference type="PROSITE" id="PS50404">
    <property type="entry name" value="GST_NTER"/>
    <property type="match status" value="1"/>
</dbReference>
<keyword evidence="5" id="KW-0378">Hydrolase</keyword>
<sequence length="587" mass="65662">MHQVFRSALFNFEFLRVLGASPYHGADICECLEAAARIKDGDPESWYHAWHDMGAKAMCVAKEAQACNDRVAARWAYLRACSYFRASEFFLHCNPDDERILGAAQESVDAFDKGWVLLDATVHKVNIPFDQGLSLPGRLYLPASDQRISAEKIPIILQTGGFDSTQEELFFYGAAGALPRGYAVLSFDGPGQGLPLRKDKLRLRPDWESVTSKVIDFLVDRLAPEHDLDTNRLAIYGASLGGYLALRAAADPRVKACVSCDGPYDLFDVTRSRMPSWFINGWLSGWLSDGFFNWVVDRLAATNFQMRWEFGHSKWVFGAAKPADVMRAMQRFTLKDGETDLLARQRCPTLVTGPADSFYFTPAQNANRIFAGLTQLGPTEKRLWILAAAKLNGLDIEIAEYQHMVTNRTPEFLSKFPGGKVPAFEGSDGFCLAESDAIAQYIAQSGPRKDQLLGRDAATCAQIRQWISFTDGEVTPFVLDLVIWRVGYGPYDDETEAKALARLEYALSVLDKHLNGRSWLVGEELSLADLTLASALLWAFLHLIDGEMRQRFPSVVEWYLRSITSEEVKDVFGSPDLISVRRVNTEE</sequence>
<dbReference type="PANTHER" id="PTHR43986:SF10">
    <property type="entry name" value="ELONGATION FACTOR EEF-1B GAMMA SUBUNIT, PUTATIVE (AFU_ORTHOLOGUE AFUA_1G17120)-RELATED"/>
    <property type="match status" value="1"/>
</dbReference>
<dbReference type="AlphaFoldDB" id="A0A9P8MNF0"/>
<evidence type="ECO:0000313" key="5">
    <source>
        <dbReference type="EMBL" id="KAH0959413.1"/>
    </source>
</evidence>
<feature type="signal peptide" evidence="2">
    <location>
        <begin position="1"/>
        <end position="19"/>
    </location>
</feature>
<reference evidence="5" key="1">
    <citation type="submission" date="2021-09" db="EMBL/GenBank/DDBJ databases">
        <title>A high-quality genome of the endoparasitic fungus Hirsutella rhossiliensis with a comparison of Hirsutella genomes reveals transposable elements contributing to genome size variation.</title>
        <authorList>
            <person name="Lin R."/>
            <person name="Jiao Y."/>
            <person name="Sun X."/>
            <person name="Ling J."/>
            <person name="Xie B."/>
            <person name="Cheng X."/>
        </authorList>
    </citation>
    <scope>NUCLEOTIDE SEQUENCE</scope>
    <source>
        <strain evidence="5">HR02</strain>
    </source>
</reference>
<evidence type="ECO:0000256" key="1">
    <source>
        <dbReference type="ARBA" id="ARBA00007409"/>
    </source>
</evidence>
<dbReference type="PROSITE" id="PS50405">
    <property type="entry name" value="GST_CTER"/>
    <property type="match status" value="1"/>
</dbReference>
<dbReference type="CDD" id="cd03044">
    <property type="entry name" value="GST_N_EF1Bgamma"/>
    <property type="match status" value="1"/>
</dbReference>
<gene>
    <name evidence="5" type="ORF">HRG_09195</name>
</gene>
<proteinExistence type="inferred from homology"/>
<feature type="domain" description="GST C-terminal" evidence="4">
    <location>
        <begin position="456"/>
        <end position="587"/>
    </location>
</feature>
<dbReference type="Pfam" id="PF12697">
    <property type="entry name" value="Abhydrolase_6"/>
    <property type="match status" value="1"/>
</dbReference>
<dbReference type="RefSeq" id="XP_044716926.1">
    <property type="nucleotide sequence ID" value="XM_044867666.1"/>
</dbReference>
<protein>
    <submittedName>
        <fullName evidence="5">Alpha/beta hydrolase family domain-containing protein</fullName>
    </submittedName>
</protein>
<dbReference type="Gene3D" id="1.20.1440.110">
    <property type="entry name" value="acylaminoacyl peptidase"/>
    <property type="match status" value="1"/>
</dbReference>
<organism evidence="5 6">
    <name type="scientific">Hirsutella rhossiliensis</name>
    <dbReference type="NCBI Taxonomy" id="111463"/>
    <lineage>
        <taxon>Eukaryota</taxon>
        <taxon>Fungi</taxon>
        <taxon>Dikarya</taxon>
        <taxon>Ascomycota</taxon>
        <taxon>Pezizomycotina</taxon>
        <taxon>Sordariomycetes</taxon>
        <taxon>Hypocreomycetidae</taxon>
        <taxon>Hypocreales</taxon>
        <taxon>Ophiocordycipitaceae</taxon>
        <taxon>Hirsutella</taxon>
    </lineage>
</organism>
<dbReference type="FunFam" id="1.20.1050.10:FF:000006">
    <property type="entry name" value="Elongation factor 1 gamma"/>
    <property type="match status" value="1"/>
</dbReference>
<comment type="caution">
    <text evidence="5">The sequence shown here is derived from an EMBL/GenBank/DDBJ whole genome shotgun (WGS) entry which is preliminary data.</text>
</comment>
<dbReference type="Pfam" id="PF00043">
    <property type="entry name" value="GST_C"/>
    <property type="match status" value="1"/>
</dbReference>
<dbReference type="GO" id="GO:0006414">
    <property type="term" value="P:translational elongation"/>
    <property type="evidence" value="ECO:0007669"/>
    <property type="project" value="TreeGrafter"/>
</dbReference>
<dbReference type="FunFam" id="3.40.30.10:FF:000142">
    <property type="entry name" value="Elongation factor 1 gamma"/>
    <property type="match status" value="1"/>
</dbReference>
<dbReference type="GO" id="GO:0005634">
    <property type="term" value="C:nucleus"/>
    <property type="evidence" value="ECO:0007669"/>
    <property type="project" value="TreeGrafter"/>
</dbReference>
<feature type="chain" id="PRO_5040465009" evidence="2">
    <location>
        <begin position="20"/>
        <end position="587"/>
    </location>
</feature>
<dbReference type="SFLD" id="SFLDG00358">
    <property type="entry name" value="Main_(cytGST)"/>
    <property type="match status" value="1"/>
</dbReference>
<comment type="similarity">
    <text evidence="1">Belongs to the GST superfamily.</text>
</comment>
<keyword evidence="2" id="KW-0732">Signal</keyword>
<dbReference type="Pfam" id="PF02798">
    <property type="entry name" value="GST_N"/>
    <property type="match status" value="1"/>
</dbReference>
<dbReference type="EMBL" id="JAIZPD010000012">
    <property type="protein sequence ID" value="KAH0959413.1"/>
    <property type="molecule type" value="Genomic_DNA"/>
</dbReference>
<dbReference type="SUPFAM" id="SSF53474">
    <property type="entry name" value="alpha/beta-Hydrolases"/>
    <property type="match status" value="1"/>
</dbReference>